<dbReference type="GO" id="GO:0016829">
    <property type="term" value="F:lyase activity"/>
    <property type="evidence" value="ECO:0007669"/>
    <property type="project" value="UniProtKB-KW"/>
</dbReference>
<keyword evidence="3" id="KW-0456">Lyase</keyword>
<protein>
    <submittedName>
        <fullName evidence="3">Lytic transglycosylase domain-containing protein</fullName>
        <ecNumber evidence="3">4.2.2.n1</ecNumber>
    </submittedName>
</protein>
<dbReference type="PANTHER" id="PTHR37423">
    <property type="entry name" value="SOLUBLE LYTIC MUREIN TRANSGLYCOSYLASE-RELATED"/>
    <property type="match status" value="1"/>
</dbReference>
<dbReference type="EMBL" id="JBEQCT010000001">
    <property type="protein sequence ID" value="MFM2483848.1"/>
    <property type="molecule type" value="Genomic_DNA"/>
</dbReference>
<feature type="domain" description="Transglycosylase SLT" evidence="2">
    <location>
        <begin position="97"/>
        <end position="196"/>
    </location>
</feature>
<dbReference type="Pfam" id="PF01464">
    <property type="entry name" value="SLT"/>
    <property type="match status" value="1"/>
</dbReference>
<proteinExistence type="inferred from homology"/>
<dbReference type="Proteomes" id="UP001629953">
    <property type="component" value="Unassembled WGS sequence"/>
</dbReference>
<comment type="caution">
    <text evidence="3">The sequence shown here is derived from an EMBL/GenBank/DDBJ whole genome shotgun (WGS) entry which is preliminary data.</text>
</comment>
<comment type="similarity">
    <text evidence="1">Belongs to the transglycosylase Slt family.</text>
</comment>
<dbReference type="RefSeq" id="WP_408622002.1">
    <property type="nucleotide sequence ID" value="NZ_JBEQCT010000001.1"/>
</dbReference>
<reference evidence="3 4" key="1">
    <citation type="journal article" date="2013" name="Int. J. Syst. Evol. Microbiol.">
        <title>Celerinatantimonas yamalensis sp. nov., a cold-adapted diazotrophic bacterium from a cold permafrost brine.</title>
        <authorList>
            <person name="Shcherbakova V."/>
            <person name="Chuvilskaya N."/>
            <person name="Rivkina E."/>
            <person name="Demidov N."/>
            <person name="Uchaeva V."/>
            <person name="Suetin S."/>
            <person name="Suzina N."/>
            <person name="Gilichinsky D."/>
        </authorList>
    </citation>
    <scope>NUCLEOTIDE SEQUENCE [LARGE SCALE GENOMIC DNA]</scope>
    <source>
        <strain evidence="3 4">C7</strain>
    </source>
</reference>
<dbReference type="EC" id="4.2.2.n1" evidence="3"/>
<sequence length="214" mass="24287">MRQLFFLIFIIMLPTSAWANLWYVVDAQGQMHFSAHYQGQKWRLLMRSASGSEMPARFRIKRDTQTELLAKRINARQVTSANVEPVNNTASKPFAKLIAQSAKRYQLPYHLVRAVIEVESSYQHRAVSQAGAMGLMQLMPTTAKRFNLAHPFEPAANINAGCKYLKLLLDEFQSTPLALAAYNAGESAVRRYQGIPPYPETRHYVQKVMALLKS</sequence>
<dbReference type="CDD" id="cd00254">
    <property type="entry name" value="LT-like"/>
    <property type="match status" value="1"/>
</dbReference>
<dbReference type="InterPro" id="IPR023346">
    <property type="entry name" value="Lysozyme-like_dom_sf"/>
</dbReference>
<evidence type="ECO:0000256" key="1">
    <source>
        <dbReference type="ARBA" id="ARBA00007734"/>
    </source>
</evidence>
<dbReference type="Gene3D" id="1.10.530.10">
    <property type="match status" value="1"/>
</dbReference>
<dbReference type="InterPro" id="IPR008258">
    <property type="entry name" value="Transglycosylase_SLT_dom_1"/>
</dbReference>
<name>A0ABW9G3D0_9GAMM</name>
<evidence type="ECO:0000259" key="2">
    <source>
        <dbReference type="Pfam" id="PF01464"/>
    </source>
</evidence>
<accession>A0ABW9G3D0</accession>
<keyword evidence="4" id="KW-1185">Reference proteome</keyword>
<organism evidence="3 4">
    <name type="scientific">Celerinatantimonas yamalensis</name>
    <dbReference type="NCBI Taxonomy" id="559956"/>
    <lineage>
        <taxon>Bacteria</taxon>
        <taxon>Pseudomonadati</taxon>
        <taxon>Pseudomonadota</taxon>
        <taxon>Gammaproteobacteria</taxon>
        <taxon>Celerinatantimonadaceae</taxon>
        <taxon>Celerinatantimonas</taxon>
    </lineage>
</organism>
<evidence type="ECO:0000313" key="4">
    <source>
        <dbReference type="Proteomes" id="UP001629953"/>
    </source>
</evidence>
<evidence type="ECO:0000313" key="3">
    <source>
        <dbReference type="EMBL" id="MFM2483848.1"/>
    </source>
</evidence>
<dbReference type="PANTHER" id="PTHR37423:SF2">
    <property type="entry name" value="MEMBRANE-BOUND LYTIC MUREIN TRANSGLYCOSYLASE C"/>
    <property type="match status" value="1"/>
</dbReference>
<gene>
    <name evidence="3" type="ORF">ABUE30_02000</name>
</gene>
<dbReference type="SUPFAM" id="SSF53955">
    <property type="entry name" value="Lysozyme-like"/>
    <property type="match status" value="1"/>
</dbReference>